<dbReference type="InParanoid" id="A0A1Y2GDB2"/>
<protein>
    <submittedName>
        <fullName evidence="2">Uncharacterized protein</fullName>
    </submittedName>
</protein>
<dbReference type="RefSeq" id="XP_021878087.1">
    <property type="nucleotide sequence ID" value="XM_022029072.1"/>
</dbReference>
<comment type="caution">
    <text evidence="2">The sequence shown here is derived from an EMBL/GenBank/DDBJ whole genome shotgun (WGS) entry which is preliminary data.</text>
</comment>
<dbReference type="Proteomes" id="UP000193648">
    <property type="component" value="Unassembled WGS sequence"/>
</dbReference>
<proteinExistence type="predicted"/>
<dbReference type="EMBL" id="MCFF01000040">
    <property type="protein sequence ID" value="ORZ07721.1"/>
    <property type="molecule type" value="Genomic_DNA"/>
</dbReference>
<reference evidence="2 3" key="1">
    <citation type="submission" date="2016-07" db="EMBL/GenBank/DDBJ databases">
        <title>Pervasive Adenine N6-methylation of Active Genes in Fungi.</title>
        <authorList>
            <consortium name="DOE Joint Genome Institute"/>
            <person name="Mondo S.J."/>
            <person name="Dannebaum R.O."/>
            <person name="Kuo R.C."/>
            <person name="Labutti K."/>
            <person name="Haridas S."/>
            <person name="Kuo A."/>
            <person name="Salamov A."/>
            <person name="Ahrendt S.R."/>
            <person name="Lipzen A."/>
            <person name="Sullivan W."/>
            <person name="Andreopoulos W.B."/>
            <person name="Clum A."/>
            <person name="Lindquist E."/>
            <person name="Daum C."/>
            <person name="Ramamoorthy G.K."/>
            <person name="Gryganskyi A."/>
            <person name="Culley D."/>
            <person name="Magnuson J.K."/>
            <person name="James T.Y."/>
            <person name="O'Malley M.A."/>
            <person name="Stajich J.E."/>
            <person name="Spatafora J.W."/>
            <person name="Visel A."/>
            <person name="Grigoriev I.V."/>
        </authorList>
    </citation>
    <scope>NUCLEOTIDE SEQUENCE [LARGE SCALE GENOMIC DNA]</scope>
    <source>
        <strain evidence="2 3">NRRL 3116</strain>
    </source>
</reference>
<dbReference type="AlphaFoldDB" id="A0A1Y2GDB2"/>
<evidence type="ECO:0000313" key="2">
    <source>
        <dbReference type="EMBL" id="ORZ07721.1"/>
    </source>
</evidence>
<dbReference type="GeneID" id="33570915"/>
<accession>A0A1Y2GDB2</accession>
<name>A0A1Y2GDB2_9FUNG</name>
<feature type="region of interest" description="Disordered" evidence="1">
    <location>
        <begin position="1"/>
        <end position="21"/>
    </location>
</feature>
<organism evidence="2 3">
    <name type="scientific">Lobosporangium transversale</name>
    <dbReference type="NCBI Taxonomy" id="64571"/>
    <lineage>
        <taxon>Eukaryota</taxon>
        <taxon>Fungi</taxon>
        <taxon>Fungi incertae sedis</taxon>
        <taxon>Mucoromycota</taxon>
        <taxon>Mortierellomycotina</taxon>
        <taxon>Mortierellomycetes</taxon>
        <taxon>Mortierellales</taxon>
        <taxon>Mortierellaceae</taxon>
        <taxon>Lobosporangium</taxon>
    </lineage>
</organism>
<sequence>MFTRNLLQAPDRKSSLEEMNGDDDCLAEDVVESDPSIDLQDPYILMDTAALLRHLGHEDERQRMEIIYDSTNDKDRDCINEGYFKRRRRWHEDERKKLWG</sequence>
<gene>
    <name evidence="2" type="ORF">BCR41DRAFT_399541</name>
</gene>
<keyword evidence="3" id="KW-1185">Reference proteome</keyword>
<evidence type="ECO:0000256" key="1">
    <source>
        <dbReference type="SAM" id="MobiDB-lite"/>
    </source>
</evidence>
<evidence type="ECO:0000313" key="3">
    <source>
        <dbReference type="Proteomes" id="UP000193648"/>
    </source>
</evidence>